<sequence length="1000" mass="107989">MDFTIETYWNVESTYLILNAVASLMGSSDWVGALKFIFLTAIMASLFVFALDRDLGKFVRNFGWAYFIVVIIMAPVSSVAVVDKLKQEPPKIVGNVPWLLAMGAFTTNFTTGWITKEYETLTSVPSSLSLTGTGDMGFGQALIRNTNKMSITSPSLRADIMQYIKECSIYDMQDGVLNAEDLMQKTDSWNKLFSNTNPARFVTLGILKGAPETVTCVEGATRLKQQVNDGIAAAMRYYGKNAFIDFNEATALSMYTNAVGTSYSWILGANQSASDAVKQSMFNNIMKDANTELPALINDQTRIQELMASAGAAAASEQMKGAAAVLSKLAFEVIPIVRNWLEVVLYATFPIAVMLIVLKPSTAVNILSGYFTSFLTLGLFPLIFALINHASMLYLRRKAEALDFSEGIPFTKMGVLDSTVVDIQTVIGLFVILTIPLAAWIARGFYGDIAAIGNQIVGRFTSAGSSIGSSMAMGNMTLGETNIDSSSVNNTSMNKYDSNLSQSRGLTTLTNEYGTSHTLTPSGVMNTQKLEDTTAQSLHTGQSISRSNENRYGQSTDSVYGVGATYDKATGSTNTNSYNRSETYGLTDERGVSNSSLTGVGNSKGYTTGTNQNESDTTHTGVSLSKTDYTAMSAGANGNLGLGGGAGSGGGGSEEKRVAGSPTNPGNVQPVSKGEGGKGGKGGKAGVGIQAGVGVYAQGQKGINWSGTQDEGQNRTSAVDEYRGVSTGVNYRNDLEHNKHESQNETHTSSNGHERSASLYENNSYAENRNAQLSSRNEEARSTSFASSHSMESGYNFAQDPKFKKEVAQHFGLDQIQFSNLSPQQQTQYMQDYLANETARIKETPSTYADGKPIEFNLPSDFRSNKGNVGSRSGISADFAKNSSNIGTGIKQVSVNTGPSSAISGVKNSLDDIEGNMSVIQQNQHNKTEHTKDRNFELEEKVGEWKRKDIKDTIDFDPIGHAKEAFTELKEKVMPKNETHINSNGASFGQWNRRDIDPKK</sequence>
<organism evidence="4">
    <name type="scientific">Acinetobacter baumannii TYTH-1</name>
    <dbReference type="NCBI Taxonomy" id="1100841"/>
    <lineage>
        <taxon>Bacteria</taxon>
        <taxon>Pseudomonadati</taxon>
        <taxon>Pseudomonadota</taxon>
        <taxon>Gammaproteobacteria</taxon>
        <taxon>Moraxellales</taxon>
        <taxon>Moraxellaceae</taxon>
        <taxon>Acinetobacter</taxon>
        <taxon>Acinetobacter calcoaceticus/baumannii complex</taxon>
    </lineage>
</organism>
<feature type="transmembrane region" description="Helical" evidence="2">
    <location>
        <begin position="423"/>
        <end position="442"/>
    </location>
</feature>
<feature type="transmembrane region" description="Helical" evidence="2">
    <location>
        <begin position="63"/>
        <end position="82"/>
    </location>
</feature>
<feature type="compositionally biased region" description="Polar residues" evidence="1">
    <location>
        <begin position="661"/>
        <end position="670"/>
    </location>
</feature>
<protein>
    <submittedName>
        <fullName evidence="4">Putative TraG</fullName>
    </submittedName>
</protein>
<dbReference type="Pfam" id="PF07916">
    <property type="entry name" value="TraG_N"/>
    <property type="match status" value="1"/>
</dbReference>
<evidence type="ECO:0000256" key="2">
    <source>
        <dbReference type="SAM" id="Phobius"/>
    </source>
</evidence>
<feature type="region of interest" description="Disordered" evidence="1">
    <location>
        <begin position="572"/>
        <end position="622"/>
    </location>
</feature>
<keyword evidence="2" id="KW-1133">Transmembrane helix</keyword>
<feature type="compositionally biased region" description="Polar residues" evidence="1">
    <location>
        <begin position="592"/>
        <end position="622"/>
    </location>
</feature>
<feature type="compositionally biased region" description="Gly residues" evidence="1">
    <location>
        <begin position="642"/>
        <end position="652"/>
    </location>
</feature>
<feature type="transmembrane region" description="Helical" evidence="2">
    <location>
        <begin position="370"/>
        <end position="395"/>
    </location>
</feature>
<reference evidence="4" key="2">
    <citation type="journal article" date="2014" name="Genomics">
        <title>Prevalence and mapping of a plasmid encoding a type IV secretion system in Acinetobacter baumannii.</title>
        <authorList>
            <person name="Liu C.C."/>
            <person name="Kuo H.Y."/>
            <person name="Tang C.Y."/>
            <person name="Chang K.C."/>
            <person name="Liou M.L."/>
        </authorList>
    </citation>
    <scope>NUCLEOTIDE SEQUENCE</scope>
    <source>
        <strain evidence="4">TYTH-1</strain>
        <plasmid evidence="4">pAB_CC</plasmid>
    </source>
</reference>
<feature type="region of interest" description="Disordered" evidence="1">
    <location>
        <begin position="534"/>
        <end position="554"/>
    </location>
</feature>
<keyword evidence="2" id="KW-0472">Membrane</keyword>
<feature type="region of interest" description="Disordered" evidence="1">
    <location>
        <begin position="704"/>
        <end position="725"/>
    </location>
</feature>
<dbReference type="RefSeq" id="WP_000347996.1">
    <property type="nucleotide sequence ID" value="NZ_KF889012.1"/>
</dbReference>
<evidence type="ECO:0000313" key="4">
    <source>
        <dbReference type="EMBL" id="AII26470.1"/>
    </source>
</evidence>
<feature type="compositionally biased region" description="Polar residues" evidence="1">
    <location>
        <begin position="704"/>
        <end position="717"/>
    </location>
</feature>
<gene>
    <name evidence="4" type="ORF">M3Q_pABCC67</name>
</gene>
<keyword evidence="2" id="KW-0812">Transmembrane</keyword>
<feature type="region of interest" description="Disordered" evidence="1">
    <location>
        <begin position="770"/>
        <end position="796"/>
    </location>
</feature>
<evidence type="ECO:0000259" key="3">
    <source>
        <dbReference type="Pfam" id="PF07916"/>
    </source>
</evidence>
<evidence type="ECO:0000256" key="1">
    <source>
        <dbReference type="SAM" id="MobiDB-lite"/>
    </source>
</evidence>
<dbReference type="InterPro" id="IPR012931">
    <property type="entry name" value="TraG_N_Proteobacteria"/>
</dbReference>
<name>A0A076G2W6_ACIBA</name>
<feature type="transmembrane region" description="Helical" evidence="2">
    <location>
        <begin position="340"/>
        <end position="358"/>
    </location>
</feature>
<proteinExistence type="predicted"/>
<keyword evidence="4" id="KW-0614">Plasmid</keyword>
<feature type="compositionally biased region" description="Polar residues" evidence="1">
    <location>
        <begin position="980"/>
        <end position="990"/>
    </location>
</feature>
<geneLocation type="plasmid" evidence="4">
    <name>pAB_CC</name>
</geneLocation>
<feature type="compositionally biased region" description="Polar residues" evidence="1">
    <location>
        <begin position="782"/>
        <end position="793"/>
    </location>
</feature>
<feature type="region of interest" description="Disordered" evidence="1">
    <location>
        <begin position="976"/>
        <end position="1000"/>
    </location>
</feature>
<feature type="region of interest" description="Disordered" evidence="1">
    <location>
        <begin position="642"/>
        <end position="685"/>
    </location>
</feature>
<feature type="transmembrane region" description="Helical" evidence="2">
    <location>
        <begin position="30"/>
        <end position="51"/>
    </location>
</feature>
<feature type="compositionally biased region" description="Polar residues" evidence="1">
    <location>
        <begin position="572"/>
        <end position="584"/>
    </location>
</feature>
<reference evidence="4" key="1">
    <citation type="submission" date="2013-11" db="EMBL/GenBank/DDBJ databases">
        <authorList>
            <person name="Liu C.-C."/>
            <person name="Tang C.Y."/>
            <person name="Kuo H.-Y."/>
            <person name="Chang K.-C."/>
            <person name="Liou M.-L."/>
        </authorList>
    </citation>
    <scope>NUCLEOTIDE SEQUENCE</scope>
    <source>
        <strain evidence="4">TYTH-1</strain>
        <plasmid evidence="4">pAB_CC</plasmid>
    </source>
</reference>
<dbReference type="AlphaFoldDB" id="A0A076G2W6"/>
<feature type="domain" description="TraG N-terminal Proteobacteria" evidence="3">
    <location>
        <begin position="7"/>
        <end position="466"/>
    </location>
</feature>
<dbReference type="EMBL" id="KF889012">
    <property type="protein sequence ID" value="AII26470.1"/>
    <property type="molecule type" value="Genomic_DNA"/>
</dbReference>
<accession>A0A076G2W6</accession>